<dbReference type="HOGENOM" id="CLU_2368713_0_0_10"/>
<name>I4APL0_BERLS</name>
<proteinExistence type="predicted"/>
<keyword evidence="2" id="KW-1185">Reference proteome</keyword>
<evidence type="ECO:0000313" key="2">
    <source>
        <dbReference type="Proteomes" id="UP000006054"/>
    </source>
</evidence>
<dbReference type="Proteomes" id="UP000006054">
    <property type="component" value="Chromosome"/>
</dbReference>
<dbReference type="STRING" id="880071.Fleli_3577"/>
<gene>
    <name evidence="1" type="ordered locus">Fleli_3577</name>
</gene>
<accession>I4APL0</accession>
<dbReference type="RefSeq" id="WP_014799320.1">
    <property type="nucleotide sequence ID" value="NC_018018.1"/>
</dbReference>
<sequence>MLRFIDYVFFLTTYKEAGSINRVEDVSYVIQGYLMAMQDEKLNEFMFDFSSFMCRRLGIADRIEWSKVIRFNAHSDIHSLELFETFFRDYVDSIN</sequence>
<evidence type="ECO:0000313" key="1">
    <source>
        <dbReference type="EMBL" id="AFM05895.1"/>
    </source>
</evidence>
<protein>
    <submittedName>
        <fullName evidence="1">Uncharacterized protein</fullName>
    </submittedName>
</protein>
<dbReference type="EMBL" id="CP003345">
    <property type="protein sequence ID" value="AFM05895.1"/>
    <property type="molecule type" value="Genomic_DNA"/>
</dbReference>
<organism evidence="1 2">
    <name type="scientific">Bernardetia litoralis (strain ATCC 23117 / DSM 6794 / NBRC 15988 / NCIMB 1366 / Fx l1 / Sio-4)</name>
    <name type="common">Flexibacter litoralis</name>
    <dbReference type="NCBI Taxonomy" id="880071"/>
    <lineage>
        <taxon>Bacteria</taxon>
        <taxon>Pseudomonadati</taxon>
        <taxon>Bacteroidota</taxon>
        <taxon>Cytophagia</taxon>
        <taxon>Cytophagales</taxon>
        <taxon>Bernardetiaceae</taxon>
        <taxon>Bernardetia</taxon>
    </lineage>
</organism>
<reference evidence="2" key="1">
    <citation type="submission" date="2012-06" db="EMBL/GenBank/DDBJ databases">
        <title>The complete genome of Flexibacter litoralis DSM 6794.</title>
        <authorList>
            <person name="Lucas S."/>
            <person name="Copeland A."/>
            <person name="Lapidus A."/>
            <person name="Glavina del Rio T."/>
            <person name="Dalin E."/>
            <person name="Tice H."/>
            <person name="Bruce D."/>
            <person name="Goodwin L."/>
            <person name="Pitluck S."/>
            <person name="Peters L."/>
            <person name="Ovchinnikova G."/>
            <person name="Lu M."/>
            <person name="Kyrpides N."/>
            <person name="Mavromatis K."/>
            <person name="Ivanova N."/>
            <person name="Brettin T."/>
            <person name="Detter J.C."/>
            <person name="Han C."/>
            <person name="Larimer F."/>
            <person name="Land M."/>
            <person name="Hauser L."/>
            <person name="Markowitz V."/>
            <person name="Cheng J.-F."/>
            <person name="Hugenholtz P."/>
            <person name="Woyke T."/>
            <person name="Wu D."/>
            <person name="Spring S."/>
            <person name="Lang E."/>
            <person name="Kopitz M."/>
            <person name="Brambilla E."/>
            <person name="Klenk H.-P."/>
            <person name="Eisen J.A."/>
        </authorList>
    </citation>
    <scope>NUCLEOTIDE SEQUENCE [LARGE SCALE GENOMIC DNA]</scope>
    <source>
        <strain evidence="2">ATCC 23117 / DSM 6794 / NBRC 15988 / NCIMB 1366 / Sio-4</strain>
    </source>
</reference>
<dbReference type="AlphaFoldDB" id="I4APL0"/>
<dbReference type="KEGG" id="fli:Fleli_3577"/>